<sequence length="61" mass="7205">MKPQRPLDLWGFIYLIVSFGSTIRIVHPINFIGCKSKNTDFIEEKESYFLFLLFHLISIRA</sequence>
<evidence type="ECO:0000313" key="2">
    <source>
        <dbReference type="EMBL" id="OUA10453.1"/>
    </source>
</evidence>
<evidence type="ECO:0000313" key="3">
    <source>
        <dbReference type="Proteomes" id="UP000195030"/>
    </source>
</evidence>
<gene>
    <name evidence="2" type="ORF">BK772_06520</name>
</gene>
<dbReference type="EMBL" id="NFEL01000034">
    <property type="protein sequence ID" value="OUA10453.1"/>
    <property type="molecule type" value="Genomic_DNA"/>
</dbReference>
<name>A0A243GQS4_BACTF</name>
<dbReference type="AlphaFoldDB" id="A0A243GQS4"/>
<feature type="transmembrane region" description="Helical" evidence="1">
    <location>
        <begin position="7"/>
        <end position="26"/>
    </location>
</feature>
<comment type="caution">
    <text evidence="2">The sequence shown here is derived from an EMBL/GenBank/DDBJ whole genome shotgun (WGS) entry which is preliminary data.</text>
</comment>
<keyword evidence="1" id="KW-1133">Transmembrane helix</keyword>
<keyword evidence="1" id="KW-0472">Membrane</keyword>
<protein>
    <submittedName>
        <fullName evidence="2">Uncharacterized protein</fullName>
    </submittedName>
</protein>
<proteinExistence type="predicted"/>
<dbReference type="Proteomes" id="UP000195030">
    <property type="component" value="Unassembled WGS sequence"/>
</dbReference>
<reference evidence="2 3" key="1">
    <citation type="submission" date="2016-10" db="EMBL/GenBank/DDBJ databases">
        <title>Comparative genomics of Bacillus thuringiensis reveals a path to pathogens against multiple invertebrate hosts.</title>
        <authorList>
            <person name="Zheng J."/>
            <person name="Gao Q."/>
            <person name="Liu H."/>
            <person name="Peng D."/>
            <person name="Ruan L."/>
            <person name="Sun M."/>
        </authorList>
    </citation>
    <scope>NUCLEOTIDE SEQUENCE [LARGE SCALE GENOMIC DNA]</scope>
    <source>
        <strain evidence="2">CTC</strain>
    </source>
</reference>
<evidence type="ECO:0000256" key="1">
    <source>
        <dbReference type="SAM" id="Phobius"/>
    </source>
</evidence>
<organism evidence="2 3">
    <name type="scientific">Bacillus thuringiensis subsp. finitimus</name>
    <dbReference type="NCBI Taxonomy" id="29337"/>
    <lineage>
        <taxon>Bacteria</taxon>
        <taxon>Bacillati</taxon>
        <taxon>Bacillota</taxon>
        <taxon>Bacilli</taxon>
        <taxon>Bacillales</taxon>
        <taxon>Bacillaceae</taxon>
        <taxon>Bacillus</taxon>
        <taxon>Bacillus cereus group</taxon>
    </lineage>
</organism>
<accession>A0A243GQS4</accession>
<keyword evidence="1" id="KW-0812">Transmembrane</keyword>